<dbReference type="InterPro" id="IPR036388">
    <property type="entry name" value="WH-like_DNA-bd_sf"/>
</dbReference>
<evidence type="ECO:0000256" key="2">
    <source>
        <dbReference type="ARBA" id="ARBA00023015"/>
    </source>
</evidence>
<dbReference type="PANTHER" id="PTHR30537">
    <property type="entry name" value="HTH-TYPE TRANSCRIPTIONAL REGULATOR"/>
    <property type="match status" value="1"/>
</dbReference>
<dbReference type="CDD" id="cd08432">
    <property type="entry name" value="PBP2_GcdR_TrpI_HvrB_AmpR_like"/>
    <property type="match status" value="1"/>
</dbReference>
<dbReference type="InterPro" id="IPR005119">
    <property type="entry name" value="LysR_subst-bd"/>
</dbReference>
<organism evidence="6 7">
    <name type="scientific">Rhodovibrio sodomensis</name>
    <dbReference type="NCBI Taxonomy" id="1088"/>
    <lineage>
        <taxon>Bacteria</taxon>
        <taxon>Pseudomonadati</taxon>
        <taxon>Pseudomonadota</taxon>
        <taxon>Alphaproteobacteria</taxon>
        <taxon>Rhodospirillales</taxon>
        <taxon>Rhodovibrionaceae</taxon>
        <taxon>Rhodovibrio</taxon>
    </lineage>
</organism>
<dbReference type="SUPFAM" id="SSF53850">
    <property type="entry name" value="Periplasmic binding protein-like II"/>
    <property type="match status" value="1"/>
</dbReference>
<dbReference type="Pfam" id="PF03466">
    <property type="entry name" value="LysR_substrate"/>
    <property type="match status" value="1"/>
</dbReference>
<evidence type="ECO:0000256" key="4">
    <source>
        <dbReference type="ARBA" id="ARBA00023163"/>
    </source>
</evidence>
<keyword evidence="2" id="KW-0805">Transcription regulation</keyword>
<evidence type="ECO:0000256" key="1">
    <source>
        <dbReference type="ARBA" id="ARBA00009437"/>
    </source>
</evidence>
<gene>
    <name evidence="6" type="ORF">CKO28_10975</name>
</gene>
<protein>
    <recommendedName>
        <fullName evidence="5">HTH lysR-type domain-containing protein</fullName>
    </recommendedName>
</protein>
<evidence type="ECO:0000256" key="3">
    <source>
        <dbReference type="ARBA" id="ARBA00023125"/>
    </source>
</evidence>
<reference evidence="6 7" key="1">
    <citation type="journal article" date="2020" name="Microorganisms">
        <title>Osmotic Adaptation and Compatible Solute Biosynthesis of Phototrophic Bacteria as Revealed from Genome Analyses.</title>
        <authorList>
            <person name="Imhoff J.F."/>
            <person name="Rahn T."/>
            <person name="Kunzel S."/>
            <person name="Keller A."/>
            <person name="Neulinger S.C."/>
        </authorList>
    </citation>
    <scope>NUCLEOTIDE SEQUENCE [LARGE SCALE GENOMIC DNA]</scope>
    <source>
        <strain evidence="6 7">DSM 9895</strain>
    </source>
</reference>
<evidence type="ECO:0000313" key="7">
    <source>
        <dbReference type="Proteomes" id="UP001296873"/>
    </source>
</evidence>
<accession>A0ABS1DGQ3</accession>
<dbReference type="InterPro" id="IPR000847">
    <property type="entry name" value="LysR_HTH_N"/>
</dbReference>
<keyword evidence="4" id="KW-0804">Transcription</keyword>
<dbReference type="PROSITE" id="PS50931">
    <property type="entry name" value="HTH_LYSR"/>
    <property type="match status" value="1"/>
</dbReference>
<dbReference type="PRINTS" id="PR00039">
    <property type="entry name" value="HTHLYSR"/>
</dbReference>
<dbReference type="InterPro" id="IPR036390">
    <property type="entry name" value="WH_DNA-bd_sf"/>
</dbReference>
<dbReference type="Gene3D" id="1.10.10.10">
    <property type="entry name" value="Winged helix-like DNA-binding domain superfamily/Winged helix DNA-binding domain"/>
    <property type="match status" value="1"/>
</dbReference>
<evidence type="ECO:0000313" key="6">
    <source>
        <dbReference type="EMBL" id="MBK1668555.1"/>
    </source>
</evidence>
<keyword evidence="3" id="KW-0238">DNA-binding</keyword>
<keyword evidence="7" id="KW-1185">Reference proteome</keyword>
<dbReference type="SUPFAM" id="SSF46785">
    <property type="entry name" value="Winged helix' DNA-binding domain"/>
    <property type="match status" value="1"/>
</dbReference>
<feature type="domain" description="HTH lysR-type" evidence="5">
    <location>
        <begin position="6"/>
        <end position="63"/>
    </location>
</feature>
<dbReference type="Proteomes" id="UP001296873">
    <property type="component" value="Unassembled WGS sequence"/>
</dbReference>
<comment type="caution">
    <text evidence="6">The sequence shown here is derived from an EMBL/GenBank/DDBJ whole genome shotgun (WGS) entry which is preliminary data.</text>
</comment>
<name>A0ABS1DGQ3_9PROT</name>
<evidence type="ECO:0000259" key="5">
    <source>
        <dbReference type="PROSITE" id="PS50931"/>
    </source>
</evidence>
<dbReference type="EMBL" id="NRRL01000026">
    <property type="protein sequence ID" value="MBK1668555.1"/>
    <property type="molecule type" value="Genomic_DNA"/>
</dbReference>
<proteinExistence type="inferred from homology"/>
<dbReference type="Gene3D" id="3.40.190.10">
    <property type="entry name" value="Periplasmic binding protein-like II"/>
    <property type="match status" value="2"/>
</dbReference>
<sequence>MTRRLPPLNAAKAFEAAARHLSFTLAADELAVTQAAVSHQVRALEDWLGVQLFHRANRRIELTDSGRAYLPGLRDGLDRIAASTAAVADRARRGPIHLTALQSLTARWLLPRLPDFHARHPELDVLVSASDRPADLHRENFHLAVRFTTRERAEAHGLVATHLMDEAIFPVCAPARVDGDPPLRTPSDLSGQVLLHDKVDDTVEDPGWVVWCRAAGTTVPDGPARHFSDAALVLQAATAGQGVALGRLSLVRDDLEHARLVRPFGPIVRTRFSYYAVATQALAQQPRVSAMVDWLVEQARGQADDPLLAAAVTAEVS</sequence>
<comment type="similarity">
    <text evidence="1">Belongs to the LysR transcriptional regulatory family.</text>
</comment>
<dbReference type="InterPro" id="IPR058163">
    <property type="entry name" value="LysR-type_TF_proteobact-type"/>
</dbReference>
<dbReference type="PANTHER" id="PTHR30537:SF74">
    <property type="entry name" value="HTH-TYPE TRANSCRIPTIONAL REGULATOR TRPI"/>
    <property type="match status" value="1"/>
</dbReference>
<dbReference type="NCBIfam" id="NF008352">
    <property type="entry name" value="PRK11139.1"/>
    <property type="match status" value="1"/>
</dbReference>
<dbReference type="Pfam" id="PF00126">
    <property type="entry name" value="HTH_1"/>
    <property type="match status" value="1"/>
</dbReference>
<dbReference type="RefSeq" id="WP_200340872.1">
    <property type="nucleotide sequence ID" value="NZ_NRRL01000026.1"/>
</dbReference>